<feature type="compositionally biased region" description="Polar residues" evidence="1">
    <location>
        <begin position="84"/>
        <end position="102"/>
    </location>
</feature>
<keyword evidence="3" id="KW-1185">Reference proteome</keyword>
<gene>
    <name evidence="2" type="ORF">JDV02_008319</name>
</gene>
<evidence type="ECO:0000313" key="2">
    <source>
        <dbReference type="EMBL" id="UNI22428.1"/>
    </source>
</evidence>
<dbReference type="EMBL" id="CP086361">
    <property type="protein sequence ID" value="UNI22428.1"/>
    <property type="molecule type" value="Genomic_DNA"/>
</dbReference>
<accession>A0A9Q8VE95</accession>
<reference evidence="2" key="1">
    <citation type="submission" date="2021-11" db="EMBL/GenBank/DDBJ databases">
        <title>Purpureocillium_takamizusanense_genome.</title>
        <authorList>
            <person name="Nguyen N.-H."/>
        </authorList>
    </citation>
    <scope>NUCLEOTIDE SEQUENCE</scope>
    <source>
        <strain evidence="2">PT3</strain>
    </source>
</reference>
<feature type="compositionally biased region" description="Polar residues" evidence="1">
    <location>
        <begin position="65"/>
        <end position="74"/>
    </location>
</feature>
<dbReference type="GeneID" id="72070267"/>
<feature type="compositionally biased region" description="Basic and acidic residues" evidence="1">
    <location>
        <begin position="191"/>
        <end position="204"/>
    </location>
</feature>
<dbReference type="RefSeq" id="XP_047845909.1">
    <property type="nucleotide sequence ID" value="XM_047989904.1"/>
</dbReference>
<proteinExistence type="predicted"/>
<name>A0A9Q8VE95_9HYPO</name>
<sequence length="310" mass="33350">MQCPCFPLIVGQVGQSVIHPSHFTLVYAPRTPASCPLIPALVPPPLSFLPIAHPSANAARDPTSRRQPPSSLESSALAIKRPAYSTSFSPHQSTDSLATSTVPPLILPRRLKKHPPSTTTAAVAAATAHNKKALTGQDAKPPRHVWRQPSGSGRRGPNEDPCRPPATPWPLTGLRLLLKTVPLPQSRQRRSASDRPPGELNRPVHVDAGCQRHLLRRTDDPRIASLAFHAIGTLELRLVPATVCCPPLAKAIDPSVSSRPIATPHIRSPNPRASLVHETPTTQRAAIDTPDHRPRCETDPTARGRASANT</sequence>
<dbReference type="KEGG" id="ptkz:JDV02_008319"/>
<dbReference type="AlphaFoldDB" id="A0A9Q8VE95"/>
<feature type="compositionally biased region" description="Low complexity" evidence="1">
    <location>
        <begin position="118"/>
        <end position="128"/>
    </location>
</feature>
<feature type="region of interest" description="Disordered" evidence="1">
    <location>
        <begin position="181"/>
        <end position="204"/>
    </location>
</feature>
<evidence type="ECO:0000313" key="3">
    <source>
        <dbReference type="Proteomes" id="UP000829364"/>
    </source>
</evidence>
<evidence type="ECO:0000256" key="1">
    <source>
        <dbReference type="SAM" id="MobiDB-lite"/>
    </source>
</evidence>
<feature type="region of interest" description="Disordered" evidence="1">
    <location>
        <begin position="53"/>
        <end position="169"/>
    </location>
</feature>
<organism evidence="2 3">
    <name type="scientific">Purpureocillium takamizusanense</name>
    <dbReference type="NCBI Taxonomy" id="2060973"/>
    <lineage>
        <taxon>Eukaryota</taxon>
        <taxon>Fungi</taxon>
        <taxon>Dikarya</taxon>
        <taxon>Ascomycota</taxon>
        <taxon>Pezizomycotina</taxon>
        <taxon>Sordariomycetes</taxon>
        <taxon>Hypocreomycetidae</taxon>
        <taxon>Hypocreales</taxon>
        <taxon>Ophiocordycipitaceae</taxon>
        <taxon>Purpureocillium</taxon>
    </lineage>
</organism>
<dbReference type="Proteomes" id="UP000829364">
    <property type="component" value="Chromosome 8"/>
</dbReference>
<feature type="region of interest" description="Disordered" evidence="1">
    <location>
        <begin position="254"/>
        <end position="310"/>
    </location>
</feature>
<feature type="compositionally biased region" description="Basic and acidic residues" evidence="1">
    <location>
        <begin position="289"/>
        <end position="302"/>
    </location>
</feature>
<protein>
    <submittedName>
        <fullName evidence="2">Uncharacterized protein</fullName>
    </submittedName>
</protein>